<comment type="caution">
    <text evidence="2">The sequence shown here is derived from an EMBL/GenBank/DDBJ whole genome shotgun (WGS) entry which is preliminary data.</text>
</comment>
<sequence length="369" mass="40713">MSTHGNIMHSQNIAESSEVKFTFDSGRNTPQFESAWGPPAWKIDDNDTFLIYSKFPLAPQPHADAMIVDHPPSRSPSVQIISPPPTKGKGCAFEFSKLLKFDEASHIEPPHKKKKTGIFRLQDEHHTITDGAGKQRNTVESPTDDDEIVVIPTLAIHKRGPGPSKPPPVSIGIKGGGFGETVSPALQAVPNGIRTIGLLLVQEDYRKFIKVDNHLWNKDVALFVGEHYSKPCDQCKNRGTDCRKFLTHTSICVRCHYAKQSCTVNQQIVLNPLDHLSMTSNVGVNEHISNSLDLVDARISSIRSKTRHFLTNLNILEDVHNILEDISHLQDSFSIGKHSQSLTESAVNAGGEDRIDMNDVTEPEAGPST</sequence>
<accession>A0AA39U9M1</accession>
<evidence type="ECO:0008006" key="4">
    <source>
        <dbReference type="Google" id="ProtNLM"/>
    </source>
</evidence>
<gene>
    <name evidence="2" type="ORF">IW261DRAFT_1568697</name>
</gene>
<evidence type="ECO:0000313" key="3">
    <source>
        <dbReference type="Proteomes" id="UP001175227"/>
    </source>
</evidence>
<organism evidence="2 3">
    <name type="scientific">Armillaria novae-zelandiae</name>
    <dbReference type="NCBI Taxonomy" id="153914"/>
    <lineage>
        <taxon>Eukaryota</taxon>
        <taxon>Fungi</taxon>
        <taxon>Dikarya</taxon>
        <taxon>Basidiomycota</taxon>
        <taxon>Agaricomycotina</taxon>
        <taxon>Agaricomycetes</taxon>
        <taxon>Agaricomycetidae</taxon>
        <taxon>Agaricales</taxon>
        <taxon>Marasmiineae</taxon>
        <taxon>Physalacriaceae</taxon>
        <taxon>Armillaria</taxon>
    </lineage>
</organism>
<proteinExistence type="predicted"/>
<dbReference type="Proteomes" id="UP001175227">
    <property type="component" value="Unassembled WGS sequence"/>
</dbReference>
<reference evidence="2" key="1">
    <citation type="submission" date="2023-06" db="EMBL/GenBank/DDBJ databases">
        <authorList>
            <consortium name="Lawrence Berkeley National Laboratory"/>
            <person name="Ahrendt S."/>
            <person name="Sahu N."/>
            <person name="Indic B."/>
            <person name="Wong-Bajracharya J."/>
            <person name="Merenyi Z."/>
            <person name="Ke H.-M."/>
            <person name="Monk M."/>
            <person name="Kocsube S."/>
            <person name="Drula E."/>
            <person name="Lipzen A."/>
            <person name="Balint B."/>
            <person name="Henrissat B."/>
            <person name="Andreopoulos B."/>
            <person name="Martin F.M."/>
            <person name="Harder C.B."/>
            <person name="Rigling D."/>
            <person name="Ford K.L."/>
            <person name="Foster G.D."/>
            <person name="Pangilinan J."/>
            <person name="Papanicolaou A."/>
            <person name="Barry K."/>
            <person name="LaButti K."/>
            <person name="Viragh M."/>
            <person name="Koriabine M."/>
            <person name="Yan M."/>
            <person name="Riley R."/>
            <person name="Champramary S."/>
            <person name="Plett K.L."/>
            <person name="Tsai I.J."/>
            <person name="Slot J."/>
            <person name="Sipos G."/>
            <person name="Plett J."/>
            <person name="Nagy L.G."/>
            <person name="Grigoriev I.V."/>
        </authorList>
    </citation>
    <scope>NUCLEOTIDE SEQUENCE</scope>
    <source>
        <strain evidence="2">ICMP 16352</strain>
    </source>
</reference>
<protein>
    <recommendedName>
        <fullName evidence="4">Zn(2)-C6 fungal-type domain-containing protein</fullName>
    </recommendedName>
</protein>
<evidence type="ECO:0000256" key="1">
    <source>
        <dbReference type="SAM" id="MobiDB-lite"/>
    </source>
</evidence>
<name>A0AA39U9M1_9AGAR</name>
<dbReference type="AlphaFoldDB" id="A0AA39U9M1"/>
<evidence type="ECO:0000313" key="2">
    <source>
        <dbReference type="EMBL" id="KAK0474359.1"/>
    </source>
</evidence>
<keyword evidence="3" id="KW-1185">Reference proteome</keyword>
<dbReference type="EMBL" id="JAUEPR010000027">
    <property type="protein sequence ID" value="KAK0474359.1"/>
    <property type="molecule type" value="Genomic_DNA"/>
</dbReference>
<feature type="region of interest" description="Disordered" evidence="1">
    <location>
        <begin position="346"/>
        <end position="369"/>
    </location>
</feature>